<reference evidence="1" key="2">
    <citation type="journal article" date="2015" name="Data Brief">
        <title>Shoot transcriptome of the giant reed, Arundo donax.</title>
        <authorList>
            <person name="Barrero R.A."/>
            <person name="Guerrero F.D."/>
            <person name="Moolhuijzen P."/>
            <person name="Goolsby J.A."/>
            <person name="Tidwell J."/>
            <person name="Bellgard S.E."/>
            <person name="Bellgard M.I."/>
        </authorList>
    </citation>
    <scope>NUCLEOTIDE SEQUENCE</scope>
    <source>
        <tissue evidence="1">Shoot tissue taken approximately 20 cm above the soil surface</tissue>
    </source>
</reference>
<sequence>MLPKLLHFVLLGLLAQLLRCFLVLSTN</sequence>
<evidence type="ECO:0000313" key="1">
    <source>
        <dbReference type="EMBL" id="JAD98937.1"/>
    </source>
</evidence>
<accession>A0A0A9ESC7</accession>
<dbReference type="EMBL" id="GBRH01198958">
    <property type="protein sequence ID" value="JAD98937.1"/>
    <property type="molecule type" value="Transcribed_RNA"/>
</dbReference>
<proteinExistence type="predicted"/>
<organism evidence="1">
    <name type="scientific">Arundo donax</name>
    <name type="common">Giant reed</name>
    <name type="synonym">Donax arundinaceus</name>
    <dbReference type="NCBI Taxonomy" id="35708"/>
    <lineage>
        <taxon>Eukaryota</taxon>
        <taxon>Viridiplantae</taxon>
        <taxon>Streptophyta</taxon>
        <taxon>Embryophyta</taxon>
        <taxon>Tracheophyta</taxon>
        <taxon>Spermatophyta</taxon>
        <taxon>Magnoliopsida</taxon>
        <taxon>Liliopsida</taxon>
        <taxon>Poales</taxon>
        <taxon>Poaceae</taxon>
        <taxon>PACMAD clade</taxon>
        <taxon>Arundinoideae</taxon>
        <taxon>Arundineae</taxon>
        <taxon>Arundo</taxon>
    </lineage>
</organism>
<name>A0A0A9ESC7_ARUDO</name>
<protein>
    <submittedName>
        <fullName evidence="1">Uncharacterized protein</fullName>
    </submittedName>
</protein>
<dbReference type="AlphaFoldDB" id="A0A0A9ESC7"/>
<reference evidence="1" key="1">
    <citation type="submission" date="2014-09" db="EMBL/GenBank/DDBJ databases">
        <authorList>
            <person name="Magalhaes I.L.F."/>
            <person name="Oliveira U."/>
            <person name="Santos F.R."/>
            <person name="Vidigal T.H.D.A."/>
            <person name="Brescovit A.D."/>
            <person name="Santos A.J."/>
        </authorList>
    </citation>
    <scope>NUCLEOTIDE SEQUENCE</scope>
    <source>
        <tissue evidence="1">Shoot tissue taken approximately 20 cm above the soil surface</tissue>
    </source>
</reference>